<evidence type="ECO:0008006" key="3">
    <source>
        <dbReference type="Google" id="ProtNLM"/>
    </source>
</evidence>
<protein>
    <recommendedName>
        <fullName evidence="3">Lipoprotein</fullName>
    </recommendedName>
</protein>
<dbReference type="RefSeq" id="WP_316972411.1">
    <property type="nucleotide sequence ID" value="NZ_JAWIIJ010000001.1"/>
</dbReference>
<dbReference type="Proteomes" id="UP001269819">
    <property type="component" value="Unassembled WGS sequence"/>
</dbReference>
<dbReference type="EMBL" id="JAWIIJ010000001">
    <property type="protein sequence ID" value="MDV2077457.1"/>
    <property type="molecule type" value="Genomic_DNA"/>
</dbReference>
<gene>
    <name evidence="1" type="ORF">RYS15_02135</name>
</gene>
<evidence type="ECO:0000313" key="1">
    <source>
        <dbReference type="EMBL" id="MDV2077457.1"/>
    </source>
</evidence>
<organism evidence="1 2">
    <name type="scientific">Marinobacter xestospongiae</name>
    <dbReference type="NCBI Taxonomy" id="994319"/>
    <lineage>
        <taxon>Bacteria</taxon>
        <taxon>Pseudomonadati</taxon>
        <taxon>Pseudomonadota</taxon>
        <taxon>Gammaproteobacteria</taxon>
        <taxon>Pseudomonadales</taxon>
        <taxon>Marinobacteraceae</taxon>
        <taxon>Marinobacter</taxon>
    </lineage>
</organism>
<accession>A0ABU3VT62</accession>
<comment type="caution">
    <text evidence="1">The sequence shown here is derived from an EMBL/GenBank/DDBJ whole genome shotgun (WGS) entry which is preliminary data.</text>
</comment>
<proteinExistence type="predicted"/>
<evidence type="ECO:0000313" key="2">
    <source>
        <dbReference type="Proteomes" id="UP001269819"/>
    </source>
</evidence>
<name>A0ABU3VT62_9GAMM</name>
<keyword evidence="2" id="KW-1185">Reference proteome</keyword>
<reference evidence="1 2" key="1">
    <citation type="submission" date="2023-10" db="EMBL/GenBank/DDBJ databases">
        <title>Characteristics and mechanism of a salt-tolerant marine origin heterotrophic nitrifying- aerobic denitrifying bacteria Marinobacter xestospongiae HN1.</title>
        <authorList>
            <person name="Qi R."/>
        </authorList>
    </citation>
    <scope>NUCLEOTIDE SEQUENCE [LARGE SCALE GENOMIC DNA]</scope>
    <source>
        <strain evidence="1 2">HN1</strain>
    </source>
</reference>
<sequence length="611" mass="66379">MTRLLPLALSLAVFSLTGCKNESTPPPEDGRDFDSGDYIEPGAYTGTVMNGYLSQARVWLDIDGDGQVTAGPLEITLESGTVVTLENGEPTALSGDNGRFELDTSELQLDATVGPDLDPRDYALYATILPGRTIDQSRGGVVLDKAFMMSAPPGVRLISPLTSLERFRALAGLAGQFEANATLADAFRHSNPRQDYLKAGDDRAYAYARVFARFLAAQFPEGTSEALANGDGTERLLDINAIKVLAVAFIRNAATLVQRVDEAAPAGRYQNVDIDAIELPVEGLDLLNPVVLATEVVFAHSEDGALPASRSGLERSAELAYSYNPAGQLVRIEANGCMAPSMQELARLANAGGEMAATGTQWLPSISASQLSMGYLQEDGVDEVLEIDWATRTARFYTTTDCHPELAATDALDGEPARSYQWSLNAGRVLSITDGERTLVPDYENASETFLGYRLMEDGVELAALDLTGELVSCLDQLDDADQLPPRVVSAQQSYQFSGFEPQPDLFETLLLEFDTRKERQRLLSYSFLDDRLAAVPELDGQAGFRWELFYQSEDGIIEPEQPNLIEQGFLTLHTRPQSCGRNEDSSPGALFARINRGYKRLSEILAGGVN</sequence>
<dbReference type="PROSITE" id="PS51257">
    <property type="entry name" value="PROKAR_LIPOPROTEIN"/>
    <property type="match status" value="1"/>
</dbReference>